<dbReference type="InterPro" id="IPR027417">
    <property type="entry name" value="P-loop_NTPase"/>
</dbReference>
<accession>A0A397T4K9</accession>
<dbReference type="Pfam" id="PF04548">
    <property type="entry name" value="AIG1"/>
    <property type="match status" value="1"/>
</dbReference>
<evidence type="ECO:0000259" key="3">
    <source>
        <dbReference type="Pfam" id="PF04548"/>
    </source>
</evidence>
<organism evidence="4 5">
    <name type="scientific">Glomus cerebriforme</name>
    <dbReference type="NCBI Taxonomy" id="658196"/>
    <lineage>
        <taxon>Eukaryota</taxon>
        <taxon>Fungi</taxon>
        <taxon>Fungi incertae sedis</taxon>
        <taxon>Mucoromycota</taxon>
        <taxon>Glomeromycotina</taxon>
        <taxon>Glomeromycetes</taxon>
        <taxon>Glomerales</taxon>
        <taxon>Glomeraceae</taxon>
        <taxon>Glomus</taxon>
    </lineage>
</organism>
<sequence>MGKFKPTELQKEIVKKANIQGKIKNIINFSDESKNYSIIINRITRFPCLYAIRLVHYEEYLNDSSVAFERSKYRYFFPSKDVPDVKINAVKRFPDLIGFYQTNEQVNREVENIKGNKELINQCIYEVETQEDEVENILLIGRTGSGKSTLANVLTNTDKFTVSAGFNSKTRKFKSEVFEVSDQEETKKKIKYRVIDTIGVGDTELSRKKIVLNLAEAIYIMKKGIKRVLMVVGTRLTKEEIDSFRLARRIFGEEIFEYTTVVRSNYKNFRDMEGKSDDNDREILRKKIGFTDIPIDIIYVNNPPLDNDERRRVFDKEDRKSSREVLLRYLKSDKCQKTYKLENWDTTCVRINDYMNAKMWKEDNEDTKGGLLSKNELKEITNEVVEEMKHIKLNEAEFQISVGIPMFGNIQTAAKFKNCCSII</sequence>
<dbReference type="Gene3D" id="3.40.50.300">
    <property type="entry name" value="P-loop containing nucleotide triphosphate hydrolases"/>
    <property type="match status" value="1"/>
</dbReference>
<evidence type="ECO:0000313" key="4">
    <source>
        <dbReference type="EMBL" id="RIA89984.1"/>
    </source>
</evidence>
<dbReference type="InterPro" id="IPR006703">
    <property type="entry name" value="G_AIG1"/>
</dbReference>
<dbReference type="Proteomes" id="UP000265703">
    <property type="component" value="Unassembled WGS sequence"/>
</dbReference>
<dbReference type="PANTHER" id="PTHR10903">
    <property type="entry name" value="GTPASE, IMAP FAMILY MEMBER-RELATED"/>
    <property type="match status" value="1"/>
</dbReference>
<evidence type="ECO:0000313" key="5">
    <source>
        <dbReference type="Proteomes" id="UP000265703"/>
    </source>
</evidence>
<gene>
    <name evidence="4" type="ORF">C1645_771037</name>
</gene>
<feature type="domain" description="AIG1-type G" evidence="3">
    <location>
        <begin position="136"/>
        <end position="265"/>
    </location>
</feature>
<proteinExistence type="predicted"/>
<evidence type="ECO:0000256" key="2">
    <source>
        <dbReference type="ARBA" id="ARBA00023134"/>
    </source>
</evidence>
<dbReference type="GO" id="GO:0005525">
    <property type="term" value="F:GTP binding"/>
    <property type="evidence" value="ECO:0007669"/>
    <property type="project" value="UniProtKB-KW"/>
</dbReference>
<dbReference type="PANTHER" id="PTHR10903:SF184">
    <property type="entry name" value="GTP-BINDING PROTEIN A"/>
    <property type="match status" value="1"/>
</dbReference>
<name>A0A397T4K9_9GLOM</name>
<dbReference type="STRING" id="658196.A0A397T4K9"/>
<comment type="caution">
    <text evidence="4">The sequence shown here is derived from an EMBL/GenBank/DDBJ whole genome shotgun (WGS) entry which is preliminary data.</text>
</comment>
<keyword evidence="4" id="KW-0378">Hydrolase</keyword>
<protein>
    <submittedName>
        <fullName evidence="4">P-loop containing nucleoside triphosphate hydrolase protein</fullName>
    </submittedName>
</protein>
<dbReference type="AlphaFoldDB" id="A0A397T4K9"/>
<reference evidence="4 5" key="1">
    <citation type="submission" date="2018-06" db="EMBL/GenBank/DDBJ databases">
        <title>Comparative genomics reveals the genomic features of Rhizophagus irregularis, R. cerebriforme, R. diaphanum and Gigaspora rosea, and their symbiotic lifestyle signature.</title>
        <authorList>
            <person name="Morin E."/>
            <person name="San Clemente H."/>
            <person name="Chen E.C.H."/>
            <person name="De La Providencia I."/>
            <person name="Hainaut M."/>
            <person name="Kuo A."/>
            <person name="Kohler A."/>
            <person name="Murat C."/>
            <person name="Tang N."/>
            <person name="Roy S."/>
            <person name="Loubradou J."/>
            <person name="Henrissat B."/>
            <person name="Grigoriev I.V."/>
            <person name="Corradi N."/>
            <person name="Roux C."/>
            <person name="Martin F.M."/>
        </authorList>
    </citation>
    <scope>NUCLEOTIDE SEQUENCE [LARGE SCALE GENOMIC DNA]</scope>
    <source>
        <strain evidence="4 5">DAOM 227022</strain>
    </source>
</reference>
<keyword evidence="5" id="KW-1185">Reference proteome</keyword>
<keyword evidence="1" id="KW-0547">Nucleotide-binding</keyword>
<evidence type="ECO:0000256" key="1">
    <source>
        <dbReference type="ARBA" id="ARBA00022741"/>
    </source>
</evidence>
<dbReference type="SUPFAM" id="SSF52540">
    <property type="entry name" value="P-loop containing nucleoside triphosphate hydrolases"/>
    <property type="match status" value="1"/>
</dbReference>
<dbReference type="EMBL" id="QKYT01000197">
    <property type="protein sequence ID" value="RIA89984.1"/>
    <property type="molecule type" value="Genomic_DNA"/>
</dbReference>
<dbReference type="InterPro" id="IPR045058">
    <property type="entry name" value="GIMA/IAN/Toc"/>
</dbReference>
<dbReference type="GO" id="GO:0016787">
    <property type="term" value="F:hydrolase activity"/>
    <property type="evidence" value="ECO:0007669"/>
    <property type="project" value="UniProtKB-KW"/>
</dbReference>
<dbReference type="OrthoDB" id="8954335at2759"/>
<keyword evidence="2" id="KW-0342">GTP-binding</keyword>